<keyword evidence="10" id="KW-1185">Reference proteome</keyword>
<reference evidence="9" key="1">
    <citation type="submission" date="2022-05" db="EMBL/GenBank/DDBJ databases">
        <title>The Musa troglodytarum L. genome provides insights into the mechanism of non-climacteric behaviour and enrichment of carotenoids.</title>
        <authorList>
            <person name="Wang J."/>
        </authorList>
    </citation>
    <scope>NUCLEOTIDE SEQUENCE</scope>
    <source>
        <tissue evidence="9">Leaf</tissue>
    </source>
</reference>
<keyword evidence="6" id="KW-0067">ATP-binding</keyword>
<feature type="region of interest" description="Disordered" evidence="7">
    <location>
        <begin position="288"/>
        <end position="349"/>
    </location>
</feature>
<feature type="compositionally biased region" description="Polar residues" evidence="7">
    <location>
        <begin position="223"/>
        <end position="233"/>
    </location>
</feature>
<dbReference type="InterPro" id="IPR049080">
    <property type="entry name" value="MOV-10-like_beta-barrel"/>
</dbReference>
<proteinExistence type="predicted"/>
<feature type="compositionally biased region" description="Low complexity" evidence="7">
    <location>
        <begin position="135"/>
        <end position="159"/>
    </location>
</feature>
<sequence>MGYLLDVLRRIFFCGEEDEGFDRWNATSRTHGGHYYRTDDSPTRFPALMSTGRTAQASSFPSAVTTDSFHFVKPQLPEHPRQRSLRASPSFSQPLPSKVQAARPLPSKPSSTVTDAADPVKRQQLVNPSEPSLKASFPSSGASPSSPLSSAVSKANPLPWKSPPAPAAPSQLRSAVATAKHQPPSNPCEPSCRASPSAPSSSKAATASPLPSKPPSALAASTQSPSATVTSASRYVDKRQLPSNPSEPSSKAAASSSLSSKVSAASAPPSKSPYEPVLTVLVDATSQFTSKNPRESRPNTSSPSSCKVSPASPIPSKSYPFSRSSLSPESDGRSPGTPGSKLKRTTPRYDIPEHLQVMIKRDTVPPVLKMPLSPQNYAEYFATLLYAEDYELEKWSDYLVSEVTLDLRAKTAFRTENARQTRKSSGNQNDAYPLVAFEIDAVPERRPYLLSRDYVILKPSGNTDAAPFKGVIVCVVKSTTVLAEFERDFHKQHSPAKKYDVSFSFNRVCLKRSHVAVSAAADPLLCKILFPDPTPPTNSSCSPIVSQASLTIRDSQIHRTLKRIQNLEGLVPYLIEGPLIDRHRPFGDTEAESDRSITGAGSNLSITGHIIREAIVRIYRASSDSRILVCSPRNKTCDALMQSLLDEIPETNLFRAYAAFRDWELVPEDIKPTCMYEGECFVCPPPDELRQFAVVASTFMSSFRLHSAGIRADHFTHILLVDASSAMEPEATVALASLVSEKTAIVITGSSGDTPRWVRSGMARRRNGLRRSLFHRLREREPYCNVDPTYISILSPN</sequence>
<keyword evidence="2" id="KW-0963">Cytoplasm</keyword>
<feature type="compositionally biased region" description="Low complexity" evidence="7">
    <location>
        <begin position="242"/>
        <end position="273"/>
    </location>
</feature>
<feature type="region of interest" description="Disordered" evidence="7">
    <location>
        <begin position="78"/>
        <end position="274"/>
    </location>
</feature>
<dbReference type="OrthoDB" id="6513042at2759"/>
<dbReference type="GO" id="GO:0004386">
    <property type="term" value="F:helicase activity"/>
    <property type="evidence" value="ECO:0007669"/>
    <property type="project" value="UniProtKB-KW"/>
</dbReference>
<dbReference type="Gene3D" id="3.40.50.300">
    <property type="entry name" value="P-loop containing nucleotide triphosphate hydrolases"/>
    <property type="match status" value="1"/>
</dbReference>
<organism evidence="9 10">
    <name type="scientific">Musa troglodytarum</name>
    <name type="common">fe'i banana</name>
    <dbReference type="NCBI Taxonomy" id="320322"/>
    <lineage>
        <taxon>Eukaryota</taxon>
        <taxon>Viridiplantae</taxon>
        <taxon>Streptophyta</taxon>
        <taxon>Embryophyta</taxon>
        <taxon>Tracheophyta</taxon>
        <taxon>Spermatophyta</taxon>
        <taxon>Magnoliopsida</taxon>
        <taxon>Liliopsida</taxon>
        <taxon>Zingiberales</taxon>
        <taxon>Musaceae</taxon>
        <taxon>Musa</taxon>
    </lineage>
</organism>
<evidence type="ECO:0000256" key="7">
    <source>
        <dbReference type="SAM" id="MobiDB-lite"/>
    </source>
</evidence>
<gene>
    <name evidence="9" type="ORF">MUK42_02754</name>
</gene>
<dbReference type="Pfam" id="PF21634">
    <property type="entry name" value="MOV-10_beta-barrel"/>
    <property type="match status" value="1"/>
</dbReference>
<comment type="subcellular location">
    <subcellularLocation>
        <location evidence="1">Cytoplasm</location>
    </subcellularLocation>
</comment>
<accession>A0A9E7EKD8</accession>
<dbReference type="InterPro" id="IPR027417">
    <property type="entry name" value="P-loop_NTPase"/>
</dbReference>
<dbReference type="AlphaFoldDB" id="A0A9E7EKD8"/>
<evidence type="ECO:0000259" key="8">
    <source>
        <dbReference type="Pfam" id="PF21634"/>
    </source>
</evidence>
<evidence type="ECO:0000256" key="2">
    <source>
        <dbReference type="ARBA" id="ARBA00022490"/>
    </source>
</evidence>
<dbReference type="GO" id="GO:0005737">
    <property type="term" value="C:cytoplasm"/>
    <property type="evidence" value="ECO:0007669"/>
    <property type="project" value="UniProtKB-SubCell"/>
</dbReference>
<feature type="compositionally biased region" description="Low complexity" evidence="7">
    <location>
        <begin position="194"/>
        <end position="222"/>
    </location>
</feature>
<feature type="domain" description="Helicase MOV-10-like beta-barrel" evidence="8">
    <location>
        <begin position="432"/>
        <end position="503"/>
    </location>
</feature>
<keyword evidence="5" id="KW-0347">Helicase</keyword>
<evidence type="ECO:0000313" key="10">
    <source>
        <dbReference type="Proteomes" id="UP001055439"/>
    </source>
</evidence>
<dbReference type="GO" id="GO:0005524">
    <property type="term" value="F:ATP binding"/>
    <property type="evidence" value="ECO:0007669"/>
    <property type="project" value="UniProtKB-KW"/>
</dbReference>
<dbReference type="PANTHER" id="PTHR45418:SF1">
    <property type="entry name" value="CANCER_TESTIS ANTIGEN 55"/>
    <property type="match status" value="1"/>
</dbReference>
<protein>
    <recommendedName>
        <fullName evidence="8">Helicase MOV-10-like beta-barrel domain-containing protein</fullName>
    </recommendedName>
</protein>
<feature type="compositionally biased region" description="Low complexity" evidence="7">
    <location>
        <begin position="298"/>
        <end position="311"/>
    </location>
</feature>
<evidence type="ECO:0000256" key="6">
    <source>
        <dbReference type="ARBA" id="ARBA00022840"/>
    </source>
</evidence>
<evidence type="ECO:0000256" key="3">
    <source>
        <dbReference type="ARBA" id="ARBA00022741"/>
    </source>
</evidence>
<evidence type="ECO:0000256" key="5">
    <source>
        <dbReference type="ARBA" id="ARBA00022806"/>
    </source>
</evidence>
<dbReference type="PANTHER" id="PTHR45418">
    <property type="entry name" value="CANCER/TESTIS ANTIGEN 55"/>
    <property type="match status" value="1"/>
</dbReference>
<dbReference type="Proteomes" id="UP001055439">
    <property type="component" value="Chromosome 10"/>
</dbReference>
<keyword evidence="4" id="KW-0378">Hydrolase</keyword>
<keyword evidence="3" id="KW-0547">Nucleotide-binding</keyword>
<dbReference type="EMBL" id="CP097503">
    <property type="protein sequence ID" value="URD78396.1"/>
    <property type="molecule type" value="Genomic_DNA"/>
</dbReference>
<evidence type="ECO:0000313" key="9">
    <source>
        <dbReference type="EMBL" id="URD78396.1"/>
    </source>
</evidence>
<feature type="compositionally biased region" description="Polar residues" evidence="7">
    <location>
        <begin position="85"/>
        <end position="95"/>
    </location>
</feature>
<evidence type="ECO:0000256" key="1">
    <source>
        <dbReference type="ARBA" id="ARBA00004496"/>
    </source>
</evidence>
<feature type="compositionally biased region" description="Polar residues" evidence="7">
    <location>
        <begin position="319"/>
        <end position="328"/>
    </location>
</feature>
<evidence type="ECO:0000256" key="4">
    <source>
        <dbReference type="ARBA" id="ARBA00022801"/>
    </source>
</evidence>
<name>A0A9E7EKD8_9LILI</name>
<dbReference type="GO" id="GO:0016787">
    <property type="term" value="F:hydrolase activity"/>
    <property type="evidence" value="ECO:0007669"/>
    <property type="project" value="UniProtKB-KW"/>
</dbReference>